<protein>
    <recommendedName>
        <fullName evidence="2">Methyltransferase type 11 domain-containing protein</fullName>
    </recommendedName>
</protein>
<proteinExistence type="predicted"/>
<evidence type="ECO:0000313" key="1">
    <source>
        <dbReference type="EMBL" id="SVD80584.1"/>
    </source>
</evidence>
<organism evidence="1">
    <name type="scientific">marine metagenome</name>
    <dbReference type="NCBI Taxonomy" id="408172"/>
    <lineage>
        <taxon>unclassified sequences</taxon>
        <taxon>metagenomes</taxon>
        <taxon>ecological metagenomes</taxon>
    </lineage>
</organism>
<gene>
    <name evidence="1" type="ORF">METZ01_LOCUS433438</name>
</gene>
<accession>A0A382YBJ7</accession>
<evidence type="ECO:0008006" key="2">
    <source>
        <dbReference type="Google" id="ProtNLM"/>
    </source>
</evidence>
<sequence>KHALKNLFMCTKDLLILRTFVGSKNISFEQNDKKYADNPYNINQFNLYDIASKFLDNGFNFELITDIATNNSKKYEVGQGSGVIRQMFILIGKKK</sequence>
<feature type="non-terminal residue" evidence="1">
    <location>
        <position position="1"/>
    </location>
</feature>
<dbReference type="AlphaFoldDB" id="A0A382YBJ7"/>
<reference evidence="1" key="1">
    <citation type="submission" date="2018-05" db="EMBL/GenBank/DDBJ databases">
        <authorList>
            <person name="Lanie J.A."/>
            <person name="Ng W.-L."/>
            <person name="Kazmierczak K.M."/>
            <person name="Andrzejewski T.M."/>
            <person name="Davidsen T.M."/>
            <person name="Wayne K.J."/>
            <person name="Tettelin H."/>
            <person name="Glass J.I."/>
            <person name="Rusch D."/>
            <person name="Podicherti R."/>
            <person name="Tsui H.-C.T."/>
            <person name="Winkler M.E."/>
        </authorList>
    </citation>
    <scope>NUCLEOTIDE SEQUENCE</scope>
</reference>
<dbReference type="EMBL" id="UINC01174453">
    <property type="protein sequence ID" value="SVD80584.1"/>
    <property type="molecule type" value="Genomic_DNA"/>
</dbReference>
<name>A0A382YBJ7_9ZZZZ</name>